<comment type="subcellular location">
    <subcellularLocation>
        <location evidence="1">Membrane</location>
        <topology evidence="1">Multi-pass membrane protein</topology>
    </subcellularLocation>
</comment>
<dbReference type="Pfam" id="PF01040">
    <property type="entry name" value="UbiA"/>
    <property type="match status" value="1"/>
</dbReference>
<sequence>MGFRNRNLCLLWCLVYREIRITWRLLHANLGVNVPFFLIQVFARYLAVSVSQDKLVSAVLNALVIIFVCAYVFDIVNQIWSAEEDKLNKPYRPIPSGLLTVREAGWRWFLSWMIGPLVLCWFYGATAMIWLCIWQSWVFFCYVWPKYDHWLLKNLFTTFGALQWFRLFNIVLSDIAPEWDMPFMADLIAVMWAMGTIHIQDFSEVKGDRASNRKTLPIILSEDKMFYVRVATAVYMIGYCVCAFLWGYFYFQSSPRLTTAIATGIGHFMGSLLLVFGVLFGRGQRMDKYTYYIGYPIGQTGVIIHITCLTLTRRGL</sequence>
<keyword evidence="7" id="KW-1185">Reference proteome</keyword>
<keyword evidence="4 5" id="KW-0472">Membrane</keyword>
<keyword evidence="2 5" id="KW-0812">Transmembrane</keyword>
<dbReference type="EMBL" id="JAVHJO010000014">
    <property type="protein sequence ID" value="KAK6528813.1"/>
    <property type="molecule type" value="Genomic_DNA"/>
</dbReference>
<feature type="transmembrane region" description="Helical" evidence="5">
    <location>
        <begin position="257"/>
        <end position="280"/>
    </location>
</feature>
<dbReference type="InterPro" id="IPR044878">
    <property type="entry name" value="UbiA_sf"/>
</dbReference>
<evidence type="ECO:0000256" key="1">
    <source>
        <dbReference type="ARBA" id="ARBA00004141"/>
    </source>
</evidence>
<gene>
    <name evidence="6" type="ORF">TWF694_004046</name>
</gene>
<evidence type="ECO:0008006" key="8">
    <source>
        <dbReference type="Google" id="ProtNLM"/>
    </source>
</evidence>
<dbReference type="InterPro" id="IPR050475">
    <property type="entry name" value="Prenyltransferase_related"/>
</dbReference>
<reference evidence="6 7" key="1">
    <citation type="submission" date="2019-10" db="EMBL/GenBank/DDBJ databases">
        <authorList>
            <person name="Palmer J.M."/>
        </authorList>
    </citation>
    <scope>NUCLEOTIDE SEQUENCE [LARGE SCALE GENOMIC DNA]</scope>
    <source>
        <strain evidence="6 7">TWF694</strain>
    </source>
</reference>
<dbReference type="PANTHER" id="PTHR42723">
    <property type="entry name" value="CHLOROPHYLL SYNTHASE"/>
    <property type="match status" value="1"/>
</dbReference>
<dbReference type="AlphaFoldDB" id="A0AAV9WXQ6"/>
<proteinExistence type="predicted"/>
<keyword evidence="3 5" id="KW-1133">Transmembrane helix</keyword>
<dbReference type="PANTHER" id="PTHR42723:SF1">
    <property type="entry name" value="CHLOROPHYLL SYNTHASE, CHLOROPLASTIC"/>
    <property type="match status" value="1"/>
</dbReference>
<evidence type="ECO:0000256" key="4">
    <source>
        <dbReference type="ARBA" id="ARBA00023136"/>
    </source>
</evidence>
<dbReference type="GO" id="GO:0016765">
    <property type="term" value="F:transferase activity, transferring alkyl or aryl (other than methyl) groups"/>
    <property type="evidence" value="ECO:0007669"/>
    <property type="project" value="InterPro"/>
</dbReference>
<protein>
    <recommendedName>
        <fullName evidence="8">UbiA prenyltransferase</fullName>
    </recommendedName>
</protein>
<evidence type="ECO:0000256" key="5">
    <source>
        <dbReference type="SAM" id="Phobius"/>
    </source>
</evidence>
<evidence type="ECO:0000256" key="2">
    <source>
        <dbReference type="ARBA" id="ARBA00022692"/>
    </source>
</evidence>
<evidence type="ECO:0000313" key="6">
    <source>
        <dbReference type="EMBL" id="KAK6528813.1"/>
    </source>
</evidence>
<comment type="caution">
    <text evidence="6">The sequence shown here is derived from an EMBL/GenBank/DDBJ whole genome shotgun (WGS) entry which is preliminary data.</text>
</comment>
<feature type="transmembrane region" description="Helical" evidence="5">
    <location>
        <begin position="27"/>
        <end position="47"/>
    </location>
</feature>
<evidence type="ECO:0000256" key="3">
    <source>
        <dbReference type="ARBA" id="ARBA00022989"/>
    </source>
</evidence>
<feature type="transmembrane region" description="Helical" evidence="5">
    <location>
        <begin position="226"/>
        <end position="251"/>
    </location>
</feature>
<accession>A0AAV9WXQ6</accession>
<dbReference type="GO" id="GO:0016020">
    <property type="term" value="C:membrane"/>
    <property type="evidence" value="ECO:0007669"/>
    <property type="project" value="UniProtKB-SubCell"/>
</dbReference>
<dbReference type="Proteomes" id="UP001365542">
    <property type="component" value="Unassembled WGS sequence"/>
</dbReference>
<dbReference type="Gene3D" id="1.10.357.140">
    <property type="entry name" value="UbiA prenyltransferase"/>
    <property type="match status" value="1"/>
</dbReference>
<feature type="transmembrane region" description="Helical" evidence="5">
    <location>
        <begin position="59"/>
        <end position="80"/>
    </location>
</feature>
<name>A0AAV9WXQ6_9PEZI</name>
<evidence type="ECO:0000313" key="7">
    <source>
        <dbReference type="Proteomes" id="UP001365542"/>
    </source>
</evidence>
<feature type="transmembrane region" description="Helical" evidence="5">
    <location>
        <begin position="183"/>
        <end position="205"/>
    </location>
</feature>
<organism evidence="6 7">
    <name type="scientific">Orbilia ellipsospora</name>
    <dbReference type="NCBI Taxonomy" id="2528407"/>
    <lineage>
        <taxon>Eukaryota</taxon>
        <taxon>Fungi</taxon>
        <taxon>Dikarya</taxon>
        <taxon>Ascomycota</taxon>
        <taxon>Pezizomycotina</taxon>
        <taxon>Orbiliomycetes</taxon>
        <taxon>Orbiliales</taxon>
        <taxon>Orbiliaceae</taxon>
        <taxon>Orbilia</taxon>
    </lineage>
</organism>
<dbReference type="InterPro" id="IPR000537">
    <property type="entry name" value="UbiA_prenyltransferase"/>
</dbReference>